<protein>
    <submittedName>
        <fullName evidence="1">Uncharacterized protein</fullName>
    </submittedName>
</protein>
<dbReference type="RefSeq" id="WP_111064686.1">
    <property type="nucleotide sequence ID" value="NZ_JBHUCU010000026.1"/>
</dbReference>
<accession>A0A2W1NJ85</accession>
<dbReference type="Proteomes" id="UP000249248">
    <property type="component" value="Unassembled WGS sequence"/>
</dbReference>
<proteinExistence type="predicted"/>
<organism evidence="1 2">
    <name type="scientific">Putridiphycobacter roseus</name>
    <dbReference type="NCBI Taxonomy" id="2219161"/>
    <lineage>
        <taxon>Bacteria</taxon>
        <taxon>Pseudomonadati</taxon>
        <taxon>Bacteroidota</taxon>
        <taxon>Flavobacteriia</taxon>
        <taxon>Flavobacteriales</taxon>
        <taxon>Crocinitomicaceae</taxon>
        <taxon>Putridiphycobacter</taxon>
    </lineage>
</organism>
<evidence type="ECO:0000313" key="1">
    <source>
        <dbReference type="EMBL" id="PZE15682.1"/>
    </source>
</evidence>
<dbReference type="AlphaFoldDB" id="A0A2W1NJ85"/>
<keyword evidence="2" id="KW-1185">Reference proteome</keyword>
<dbReference type="EMBL" id="QKSB01000020">
    <property type="protein sequence ID" value="PZE15682.1"/>
    <property type="molecule type" value="Genomic_DNA"/>
</dbReference>
<gene>
    <name evidence="1" type="ORF">DNU06_16885</name>
</gene>
<comment type="caution">
    <text evidence="1">The sequence shown here is derived from an EMBL/GenBank/DDBJ whole genome shotgun (WGS) entry which is preliminary data.</text>
</comment>
<sequence length="160" mass="18377">MKLHLAYIPLFLITFQNIDSEKEIPGKYIGHSLYGGTNKINLKDNGKLVVSGYSISLKRKRNEFYIPPPGNMPQMPPPMDKTKKSRFRTKGSWVYFKKDSLPVILLKTNSHTDTLFLLQNGNLSPNRPNANEIIKTVVNGNTLYTRKYATFRIPDEYVKQ</sequence>
<name>A0A2W1NJ85_9FLAO</name>
<evidence type="ECO:0000313" key="2">
    <source>
        <dbReference type="Proteomes" id="UP000249248"/>
    </source>
</evidence>
<reference evidence="1 2" key="1">
    <citation type="submission" date="2018-06" db="EMBL/GenBank/DDBJ databases">
        <title>The draft genome sequence of Crocinitomix sp. SM1701.</title>
        <authorList>
            <person name="Zhang X."/>
        </authorList>
    </citation>
    <scope>NUCLEOTIDE SEQUENCE [LARGE SCALE GENOMIC DNA]</scope>
    <source>
        <strain evidence="1 2">SM1701</strain>
    </source>
</reference>